<dbReference type="Pfam" id="PF00635">
    <property type="entry name" value="Motile_Sperm"/>
    <property type="match status" value="1"/>
</dbReference>
<gene>
    <name evidence="3" type="ORF">Tcan_00130</name>
</gene>
<dbReference type="SUPFAM" id="SSF49354">
    <property type="entry name" value="PapD-like"/>
    <property type="match status" value="1"/>
</dbReference>
<proteinExistence type="predicted"/>
<dbReference type="AlphaFoldDB" id="A0A0B2UPH1"/>
<dbReference type="PANTHER" id="PTHR22947:SF5">
    <property type="entry name" value="MAJOR SPERM PROTEIN"/>
    <property type="match status" value="1"/>
</dbReference>
<dbReference type="InterPro" id="IPR008962">
    <property type="entry name" value="PapD-like_sf"/>
</dbReference>
<evidence type="ECO:0000313" key="3">
    <source>
        <dbReference type="EMBL" id="KHN71253.1"/>
    </source>
</evidence>
<evidence type="ECO:0000313" key="4">
    <source>
        <dbReference type="Proteomes" id="UP000031036"/>
    </source>
</evidence>
<comment type="function">
    <text evidence="1">Central component in molecular interactions underlying sperm crawling. Forms an extensive filament system that extends from sperm villipoda, along the leading edge of the pseudopod.</text>
</comment>
<dbReference type="PANTHER" id="PTHR22947">
    <property type="entry name" value="MAJOR SPERM PROTEIN"/>
    <property type="match status" value="1"/>
</dbReference>
<dbReference type="InterPro" id="IPR000535">
    <property type="entry name" value="MSP_dom"/>
</dbReference>
<evidence type="ECO:0000256" key="1">
    <source>
        <dbReference type="RuleBase" id="RU003425"/>
    </source>
</evidence>
<reference evidence="3 4" key="1">
    <citation type="submission" date="2014-11" db="EMBL/GenBank/DDBJ databases">
        <title>Genetic blueprint of the zoonotic pathogen Toxocara canis.</title>
        <authorList>
            <person name="Zhu X.-Q."/>
            <person name="Korhonen P.K."/>
            <person name="Cai H."/>
            <person name="Young N.D."/>
            <person name="Nejsum P."/>
            <person name="von Samson-Himmelstjerna G."/>
            <person name="Boag P.R."/>
            <person name="Tan P."/>
            <person name="Li Q."/>
            <person name="Min J."/>
            <person name="Yang Y."/>
            <person name="Wang X."/>
            <person name="Fang X."/>
            <person name="Hall R.S."/>
            <person name="Hofmann A."/>
            <person name="Sternberg P.W."/>
            <person name="Jex A.R."/>
            <person name="Gasser R.B."/>
        </authorList>
    </citation>
    <scope>NUCLEOTIDE SEQUENCE [LARGE SCALE GENOMIC DNA]</scope>
    <source>
        <strain evidence="3">PN_DK_2014</strain>
    </source>
</reference>
<comment type="caution">
    <text evidence="3">The sequence shown here is derived from an EMBL/GenBank/DDBJ whole genome shotgun (WGS) entry which is preliminary data.</text>
</comment>
<feature type="domain" description="MSP" evidence="2">
    <location>
        <begin position="44"/>
        <end position="163"/>
    </location>
</feature>
<name>A0A0B2UPH1_TOXCA</name>
<organism evidence="3 4">
    <name type="scientific">Toxocara canis</name>
    <name type="common">Canine roundworm</name>
    <dbReference type="NCBI Taxonomy" id="6265"/>
    <lineage>
        <taxon>Eukaryota</taxon>
        <taxon>Metazoa</taxon>
        <taxon>Ecdysozoa</taxon>
        <taxon>Nematoda</taxon>
        <taxon>Chromadorea</taxon>
        <taxon>Rhabditida</taxon>
        <taxon>Spirurina</taxon>
        <taxon>Ascaridomorpha</taxon>
        <taxon>Ascaridoidea</taxon>
        <taxon>Toxocaridae</taxon>
        <taxon>Toxocara</taxon>
    </lineage>
</organism>
<dbReference type="InterPro" id="IPR051774">
    <property type="entry name" value="Sperm-specific_class_P"/>
</dbReference>
<keyword evidence="4" id="KW-1185">Reference proteome</keyword>
<keyword evidence="1" id="KW-0963">Cytoplasm</keyword>
<dbReference type="EMBL" id="JPKZ01022562">
    <property type="protein sequence ID" value="KHN71253.1"/>
    <property type="molecule type" value="Genomic_DNA"/>
</dbReference>
<sequence>MRLFETLRVWSKKRRSPICATDDRFASLKPPNKRVPCEQCYMCKLKMMPEMKKEVNLYVMPRMAEYSASKGGGSRHLLVNAGTERIVIKIKCSNNDLYRVSPVYSFLNPGKALRLYIVRDPGPAKVDKLVLIYMNSTCKSPREAFAKDFQTDRNERRKTLIALVAHDLPHRLRTNA</sequence>
<dbReference type="OrthoDB" id="5854456at2759"/>
<dbReference type="Proteomes" id="UP000031036">
    <property type="component" value="Unassembled WGS sequence"/>
</dbReference>
<protein>
    <recommendedName>
        <fullName evidence="1">Major sperm protein</fullName>
    </recommendedName>
</protein>
<dbReference type="Gene3D" id="2.60.40.10">
    <property type="entry name" value="Immunoglobulins"/>
    <property type="match status" value="1"/>
</dbReference>
<evidence type="ECO:0000259" key="2">
    <source>
        <dbReference type="PROSITE" id="PS50202"/>
    </source>
</evidence>
<accession>A0A0B2UPH1</accession>
<keyword evidence="1" id="KW-0206">Cytoskeleton</keyword>
<dbReference type="PROSITE" id="PS50202">
    <property type="entry name" value="MSP"/>
    <property type="match status" value="1"/>
</dbReference>
<dbReference type="InterPro" id="IPR013783">
    <property type="entry name" value="Ig-like_fold"/>
</dbReference>